<protein>
    <submittedName>
        <fullName evidence="3">DUF4438 domain-containing protein</fullName>
    </submittedName>
</protein>
<evidence type="ECO:0000259" key="1">
    <source>
        <dbReference type="Pfam" id="PF14505"/>
    </source>
</evidence>
<dbReference type="InterPro" id="IPR044910">
    <property type="entry name" value="TM_1086_SG_dom"/>
</dbReference>
<accession>A0A1X9LQI7</accession>
<dbReference type="EMBL" id="CP020715">
    <property type="protein sequence ID" value="ARJ07474.1"/>
    <property type="molecule type" value="Genomic_DNA"/>
</dbReference>
<dbReference type="Proteomes" id="UP000192775">
    <property type="component" value="Chromosome"/>
</dbReference>
<gene>
    <name evidence="3" type="ORF">B5808_17430</name>
</gene>
<reference evidence="3 4" key="1">
    <citation type="submission" date="2017-04" db="EMBL/GenBank/DDBJ databases">
        <authorList>
            <person name="Afonso C.L."/>
            <person name="Miller P.J."/>
            <person name="Scott M.A."/>
            <person name="Spackman E."/>
            <person name="Goraichik I."/>
            <person name="Dimitrov K.M."/>
            <person name="Suarez D.L."/>
            <person name="Swayne D.E."/>
        </authorList>
    </citation>
    <scope>NUCLEOTIDE SEQUENCE [LARGE SCALE GENOMIC DNA]</scope>
    <source>
        <strain evidence="4">XA(T)</strain>
    </source>
</reference>
<dbReference type="STRING" id="1619308.B5808_17430"/>
<dbReference type="KEGG" id="cphy:B5808_17430"/>
<dbReference type="Pfam" id="PF20999">
    <property type="entry name" value="DUF4438_C"/>
    <property type="match status" value="1"/>
</dbReference>
<dbReference type="InterPro" id="IPR029433">
    <property type="entry name" value="DUF4438_N"/>
</dbReference>
<dbReference type="Gene3D" id="2.102.30.10">
    <property type="entry name" value="tm1086 (SG structure) domain"/>
    <property type="match status" value="1"/>
</dbReference>
<evidence type="ECO:0000313" key="3">
    <source>
        <dbReference type="EMBL" id="ARJ07474.1"/>
    </source>
</evidence>
<dbReference type="AlphaFoldDB" id="A0A1X9LQI7"/>
<dbReference type="Pfam" id="PF14505">
    <property type="entry name" value="DUF4438"/>
    <property type="match status" value="1"/>
</dbReference>
<keyword evidence="4" id="KW-1185">Reference proteome</keyword>
<dbReference type="Gene3D" id="2.40.10.170">
    <property type="match status" value="1"/>
</dbReference>
<dbReference type="InterPro" id="IPR048399">
    <property type="entry name" value="DUF4438_C"/>
</dbReference>
<name>A0A1X9LQI7_9MICO</name>
<evidence type="ECO:0000313" key="4">
    <source>
        <dbReference type="Proteomes" id="UP000192775"/>
    </source>
</evidence>
<dbReference type="InterPro" id="IPR044909">
    <property type="entry name" value="TM_1086_sf"/>
</dbReference>
<evidence type="ECO:0000259" key="2">
    <source>
        <dbReference type="Pfam" id="PF20999"/>
    </source>
</evidence>
<feature type="domain" description="DUF4438" evidence="2">
    <location>
        <begin position="161"/>
        <end position="284"/>
    </location>
</feature>
<proteinExistence type="predicted"/>
<sequence length="298" mass="31183">MMSLRTNADRLVTQILTGEVWPPQADRHGYRVDPDGHPFLLPGMGGVTMAAHIGEAATGYASDHLEPGLSIRHREEGANFALQFLTCVGNTVTVRSGPAAGARGVVLGQHAYVLADFADEDLREITTGDAVSVEAVGQGLALLDHPEIRVKNLAPSLLDRLPFRTADDGTLHVEVAARVPAAAAGAGGGMLSEFANTDLMGAYPGLSEDLSLGLESLRIGDIVLLEDQDHSYGRGYRPGWVTIGVISTGECRLFGHGPGPSTLLSGPASAFSIEVRDSANLAAALAAPSRSTQEDTRA</sequence>
<dbReference type="Gene3D" id="4.10.1180.10">
    <property type="entry name" value="tm1086 domain"/>
    <property type="match status" value="1"/>
</dbReference>
<organism evidence="3 4">
    <name type="scientific">Cnuibacter physcomitrellae</name>
    <dbReference type="NCBI Taxonomy" id="1619308"/>
    <lineage>
        <taxon>Bacteria</taxon>
        <taxon>Bacillati</taxon>
        <taxon>Actinomycetota</taxon>
        <taxon>Actinomycetes</taxon>
        <taxon>Micrococcales</taxon>
        <taxon>Microbacteriaceae</taxon>
        <taxon>Cnuibacter</taxon>
    </lineage>
</organism>
<feature type="domain" description="DUF4438" evidence="1">
    <location>
        <begin position="30"/>
        <end position="159"/>
    </location>
</feature>